<keyword evidence="8" id="KW-0012">Acyltransferase</keyword>
<accession>A0A6J8BGM2</accession>
<dbReference type="Pfam" id="PF00653">
    <property type="entry name" value="BIR"/>
    <property type="match status" value="3"/>
</dbReference>
<dbReference type="Pfam" id="PF13920">
    <property type="entry name" value="zf-C3HC4_3"/>
    <property type="match status" value="1"/>
</dbReference>
<keyword evidence="9" id="KW-1185">Reference proteome</keyword>
<dbReference type="EMBL" id="CACVKT020003265">
    <property type="protein sequence ID" value="CAC5382823.1"/>
    <property type="molecule type" value="Genomic_DNA"/>
</dbReference>
<evidence type="ECO:0000313" key="8">
    <source>
        <dbReference type="EMBL" id="CAC5382823.1"/>
    </source>
</evidence>
<evidence type="ECO:0000256" key="4">
    <source>
        <dbReference type="ARBA" id="ARBA00022771"/>
    </source>
</evidence>
<comment type="similarity">
    <text evidence="1">Belongs to the IAP family.</text>
</comment>
<evidence type="ECO:0000256" key="3">
    <source>
        <dbReference type="ARBA" id="ARBA00022723"/>
    </source>
</evidence>
<dbReference type="PROSITE" id="PS01282">
    <property type="entry name" value="BIR_REPEAT_1"/>
    <property type="match status" value="1"/>
</dbReference>
<dbReference type="InterPro" id="IPR001370">
    <property type="entry name" value="BIR_rpt"/>
</dbReference>
<dbReference type="PANTHER" id="PTHR10044:SF139">
    <property type="entry name" value="DEATH-ASSOCIATED INHIBITOR OF APOPTOSIS 2"/>
    <property type="match status" value="1"/>
</dbReference>
<dbReference type="PANTHER" id="PTHR10044">
    <property type="entry name" value="INHIBITOR OF APOPTOSIS"/>
    <property type="match status" value="1"/>
</dbReference>
<keyword evidence="5" id="KW-0862">Zinc</keyword>
<sequence>MRQHHQTYGTHYYNLIVTTTDMTVHSKLTASSGEYFNTFGNDDDAGCYQESKYDKYSQETNISTKCNKSVCRNHHNPAFDLTVRKITRLSNQKHFKRMPEYQCENVMASAERKTRVMQPRRNTSACLNLVYNPFSRERHTCPLETRQQRSNSFANWSKAERWPSELVNAGFFFLGDDLKLQCSYCGINTDVKDWKATDKALDKHAELNPQCQFLKDVGYYFKSRINEDKNSKEKIHMDNPDLNVENDMNDPSYCIKVTLEQHDSLHPPKGIVFKYPRYSFLEVRLKTYDKWKFGEKQNPKYLSESGYFYTGEGDIVRCFCCDLGLAEWDVSDDPWTEHSRHSPKCWFLLHEKGKDFVEKIQLEWRKIYNPKHAAFDDKLSRMATFEGVWRSDIEQTAEMLADAGFFYEGEEDTVRCHYCDGGLRNWEPNDVPWEEHARWFPFCKFVIKMKGREFIDEIKAKYETAAQTETQEPKTETSIRNGAIVKSILDMGFQMKDIIYAANEYTKHEGNIHYNAEDLLRILIERHETEKLKLQFGALSIDENQNEEDPEKVREVNKELKKNMMCIRCEKSTKSILFVECGHRVTCETCANGVDFCPYCDVKIKTRLKTYLS</sequence>
<evidence type="ECO:0000259" key="7">
    <source>
        <dbReference type="PROSITE" id="PS50089"/>
    </source>
</evidence>
<keyword evidence="8" id="KW-0808">Transferase</keyword>
<name>A0A6J8BGM2_MYTCO</name>
<dbReference type="EC" id="2.3.2.27" evidence="8"/>
<evidence type="ECO:0000256" key="1">
    <source>
        <dbReference type="ARBA" id="ARBA00006672"/>
    </source>
</evidence>
<dbReference type="Gene3D" id="3.30.40.10">
    <property type="entry name" value="Zinc/RING finger domain, C3HC4 (zinc finger)"/>
    <property type="match status" value="1"/>
</dbReference>
<dbReference type="FunFam" id="1.10.1170.10:FF:000003">
    <property type="entry name" value="E3 ubiquitin-protein ligase XIAP"/>
    <property type="match status" value="1"/>
</dbReference>
<dbReference type="FunFam" id="1.10.1170.10:FF:000002">
    <property type="entry name" value="Baculoviral IAP repeat containing 7"/>
    <property type="match status" value="1"/>
</dbReference>
<dbReference type="OrthoDB" id="5855668at2759"/>
<evidence type="ECO:0000313" key="9">
    <source>
        <dbReference type="Proteomes" id="UP000507470"/>
    </source>
</evidence>
<dbReference type="GO" id="GO:0008270">
    <property type="term" value="F:zinc ion binding"/>
    <property type="evidence" value="ECO:0007669"/>
    <property type="project" value="UniProtKB-KW"/>
</dbReference>
<keyword evidence="2" id="KW-0053">Apoptosis</keyword>
<keyword evidence="4 6" id="KW-0863">Zinc-finger</keyword>
<dbReference type="PROSITE" id="PS50143">
    <property type="entry name" value="BIR_REPEAT_2"/>
    <property type="match status" value="3"/>
</dbReference>
<dbReference type="PROSITE" id="PS50089">
    <property type="entry name" value="ZF_RING_2"/>
    <property type="match status" value="1"/>
</dbReference>
<dbReference type="GO" id="GO:0006915">
    <property type="term" value="P:apoptotic process"/>
    <property type="evidence" value="ECO:0007669"/>
    <property type="project" value="UniProtKB-KW"/>
</dbReference>
<protein>
    <submittedName>
        <fullName evidence="8">XIAP</fullName>
        <ecNumber evidence="8">2.3.2.27</ecNumber>
    </submittedName>
</protein>
<gene>
    <name evidence="8" type="ORF">MCOR_18615</name>
</gene>
<dbReference type="AlphaFoldDB" id="A0A6J8BGM2"/>
<dbReference type="InterPro" id="IPR013083">
    <property type="entry name" value="Znf_RING/FYVE/PHD"/>
</dbReference>
<dbReference type="SMART" id="SM00238">
    <property type="entry name" value="BIR"/>
    <property type="match status" value="3"/>
</dbReference>
<dbReference type="GO" id="GO:0005737">
    <property type="term" value="C:cytoplasm"/>
    <property type="evidence" value="ECO:0007669"/>
    <property type="project" value="TreeGrafter"/>
</dbReference>
<proteinExistence type="inferred from homology"/>
<dbReference type="InterPro" id="IPR050784">
    <property type="entry name" value="IAP"/>
</dbReference>
<organism evidence="8 9">
    <name type="scientific">Mytilus coruscus</name>
    <name type="common">Sea mussel</name>
    <dbReference type="NCBI Taxonomy" id="42192"/>
    <lineage>
        <taxon>Eukaryota</taxon>
        <taxon>Metazoa</taxon>
        <taxon>Spiralia</taxon>
        <taxon>Lophotrochozoa</taxon>
        <taxon>Mollusca</taxon>
        <taxon>Bivalvia</taxon>
        <taxon>Autobranchia</taxon>
        <taxon>Pteriomorphia</taxon>
        <taxon>Mytilida</taxon>
        <taxon>Mytiloidea</taxon>
        <taxon>Mytilidae</taxon>
        <taxon>Mytilinae</taxon>
        <taxon>Mytilus</taxon>
    </lineage>
</organism>
<dbReference type="CDD" id="cd00022">
    <property type="entry name" value="BIR"/>
    <property type="match status" value="3"/>
</dbReference>
<evidence type="ECO:0000256" key="6">
    <source>
        <dbReference type="PROSITE-ProRule" id="PRU00175"/>
    </source>
</evidence>
<evidence type="ECO:0000256" key="5">
    <source>
        <dbReference type="ARBA" id="ARBA00022833"/>
    </source>
</evidence>
<dbReference type="Proteomes" id="UP000507470">
    <property type="component" value="Unassembled WGS sequence"/>
</dbReference>
<dbReference type="GO" id="GO:0005634">
    <property type="term" value="C:nucleus"/>
    <property type="evidence" value="ECO:0007669"/>
    <property type="project" value="TreeGrafter"/>
</dbReference>
<dbReference type="Gene3D" id="1.10.1170.10">
    <property type="entry name" value="Inhibitor Of Apoptosis Protein (2mihbC-IAP-1), Chain A"/>
    <property type="match status" value="3"/>
</dbReference>
<dbReference type="GO" id="GO:0061630">
    <property type="term" value="F:ubiquitin protein ligase activity"/>
    <property type="evidence" value="ECO:0007669"/>
    <property type="project" value="UniProtKB-EC"/>
</dbReference>
<evidence type="ECO:0000256" key="2">
    <source>
        <dbReference type="ARBA" id="ARBA00022703"/>
    </source>
</evidence>
<keyword evidence="3" id="KW-0479">Metal-binding</keyword>
<feature type="domain" description="RING-type" evidence="7">
    <location>
        <begin position="566"/>
        <end position="601"/>
    </location>
</feature>
<dbReference type="SUPFAM" id="SSF57924">
    <property type="entry name" value="Inhibitor of apoptosis (IAP) repeat"/>
    <property type="match status" value="3"/>
</dbReference>
<reference evidence="8 9" key="1">
    <citation type="submission" date="2020-06" db="EMBL/GenBank/DDBJ databases">
        <authorList>
            <person name="Li R."/>
            <person name="Bekaert M."/>
        </authorList>
    </citation>
    <scope>NUCLEOTIDE SEQUENCE [LARGE SCALE GENOMIC DNA]</scope>
    <source>
        <strain evidence="9">wild</strain>
    </source>
</reference>
<dbReference type="InterPro" id="IPR001841">
    <property type="entry name" value="Znf_RING"/>
</dbReference>